<feature type="signal peptide" evidence="5">
    <location>
        <begin position="1"/>
        <end position="18"/>
    </location>
</feature>
<dbReference type="Gene3D" id="3.30.70.270">
    <property type="match status" value="1"/>
</dbReference>
<evidence type="ECO:0000256" key="3">
    <source>
        <dbReference type="ARBA" id="ARBA00034247"/>
    </source>
</evidence>
<dbReference type="GO" id="GO:0043709">
    <property type="term" value="P:cell adhesion involved in single-species biofilm formation"/>
    <property type="evidence" value="ECO:0007669"/>
    <property type="project" value="TreeGrafter"/>
</dbReference>
<keyword evidence="4" id="KW-1133">Transmembrane helix</keyword>
<accession>A0A5R9PI67</accession>
<comment type="cofactor">
    <cofactor evidence="1">
        <name>Mg(2+)</name>
        <dbReference type="ChEBI" id="CHEBI:18420"/>
    </cofactor>
</comment>
<keyword evidence="4" id="KW-0812">Transmembrane</keyword>
<evidence type="ECO:0000313" key="8">
    <source>
        <dbReference type="Proteomes" id="UP000308508"/>
    </source>
</evidence>
<protein>
    <recommendedName>
        <fullName evidence="2">diguanylate cyclase</fullName>
        <ecNumber evidence="2">2.7.7.65</ecNumber>
    </recommendedName>
</protein>
<evidence type="ECO:0000256" key="1">
    <source>
        <dbReference type="ARBA" id="ARBA00001946"/>
    </source>
</evidence>
<keyword evidence="4" id="KW-0472">Membrane</keyword>
<evidence type="ECO:0000256" key="4">
    <source>
        <dbReference type="SAM" id="Phobius"/>
    </source>
</evidence>
<dbReference type="SUPFAM" id="SSF55073">
    <property type="entry name" value="Nucleotide cyclase"/>
    <property type="match status" value="1"/>
</dbReference>
<dbReference type="PROSITE" id="PS50887">
    <property type="entry name" value="GGDEF"/>
    <property type="match status" value="1"/>
</dbReference>
<feature type="transmembrane region" description="Helical" evidence="4">
    <location>
        <begin position="87"/>
        <end position="110"/>
    </location>
</feature>
<dbReference type="AlphaFoldDB" id="A0A5R9PI67"/>
<organism evidence="7 8">
    <name type="scientific">Thermomonas fusca</name>
    <dbReference type="NCBI Taxonomy" id="215690"/>
    <lineage>
        <taxon>Bacteria</taxon>
        <taxon>Pseudomonadati</taxon>
        <taxon>Pseudomonadota</taxon>
        <taxon>Gammaproteobacteria</taxon>
        <taxon>Lysobacterales</taxon>
        <taxon>Lysobacteraceae</taxon>
        <taxon>Thermomonas</taxon>
    </lineage>
</organism>
<dbReference type="EC" id="2.7.7.65" evidence="2"/>
<dbReference type="GO" id="GO:0005886">
    <property type="term" value="C:plasma membrane"/>
    <property type="evidence" value="ECO:0007669"/>
    <property type="project" value="TreeGrafter"/>
</dbReference>
<evidence type="ECO:0000256" key="5">
    <source>
        <dbReference type="SAM" id="SignalP"/>
    </source>
</evidence>
<dbReference type="STRING" id="1123377.GCA_000423885_00286"/>
<name>A0A5R9PI67_9GAMM</name>
<proteinExistence type="predicted"/>
<dbReference type="PANTHER" id="PTHR45138:SF9">
    <property type="entry name" value="DIGUANYLATE CYCLASE DGCM-RELATED"/>
    <property type="match status" value="1"/>
</dbReference>
<evidence type="ECO:0000313" key="7">
    <source>
        <dbReference type="EMBL" id="TLX22300.1"/>
    </source>
</evidence>
<dbReference type="InterPro" id="IPR029787">
    <property type="entry name" value="Nucleotide_cyclase"/>
</dbReference>
<dbReference type="PANTHER" id="PTHR45138">
    <property type="entry name" value="REGULATORY COMPONENTS OF SENSORY TRANSDUCTION SYSTEM"/>
    <property type="match status" value="1"/>
</dbReference>
<dbReference type="GO" id="GO:0052621">
    <property type="term" value="F:diguanylate cyclase activity"/>
    <property type="evidence" value="ECO:0007669"/>
    <property type="project" value="UniProtKB-EC"/>
</dbReference>
<reference evidence="7 8" key="1">
    <citation type="submission" date="2019-04" db="EMBL/GenBank/DDBJ databases">
        <authorList>
            <person name="Grouzdev D.S."/>
            <person name="Nazina T.N."/>
        </authorList>
    </citation>
    <scope>NUCLEOTIDE SEQUENCE [LARGE SCALE GENOMIC DNA]</scope>
    <source>
        <strain evidence="7 8">SHC 3-19</strain>
    </source>
</reference>
<comment type="caution">
    <text evidence="7">The sequence shown here is derived from an EMBL/GenBank/DDBJ whole genome shotgun (WGS) entry which is preliminary data.</text>
</comment>
<dbReference type="Proteomes" id="UP000308508">
    <property type="component" value="Unassembled WGS sequence"/>
</dbReference>
<dbReference type="InterPro" id="IPR000160">
    <property type="entry name" value="GGDEF_dom"/>
</dbReference>
<feature type="chain" id="PRO_5024361465" description="diguanylate cyclase" evidence="5">
    <location>
        <begin position="19"/>
        <end position="342"/>
    </location>
</feature>
<evidence type="ECO:0000256" key="2">
    <source>
        <dbReference type="ARBA" id="ARBA00012528"/>
    </source>
</evidence>
<dbReference type="EMBL" id="SROY01000002">
    <property type="protein sequence ID" value="TLX22300.1"/>
    <property type="molecule type" value="Genomic_DNA"/>
</dbReference>
<keyword evidence="5" id="KW-0732">Signal</keyword>
<gene>
    <name evidence="7" type="ORF">E5S66_07260</name>
</gene>
<dbReference type="InterPro" id="IPR043128">
    <property type="entry name" value="Rev_trsase/Diguanyl_cyclase"/>
</dbReference>
<sequence length="342" mass="36980">MRILAALLLLLASLPLTAATGTPAPPQGAESNLQLTQCMSLQGSLSRQTTALAELQAHSQALSSQRELERMRNESRIQALENEKARLLSAAVIAVLILLLAAATSFGLLLRKRHRQLRRLSEVDVLTGLGNRRAATRKLDALAAQRGPDGTRHVLFLIDVDHFKQINDSHGHHVGDEVLVALAAKLKAACRPTDLVARWGGEEFLVACTSLTREQAEQVAARLRRAMAYTLETTHAARLITVSLGLAPIPFFDSGDEPSPASCWDYALRMADRALYAAKRHRDAWVGYWGAQLPDNATAEAVLEQPEAADGIVTVMSSVPRIVSTSSAAARARSLKALRAQG</sequence>
<dbReference type="FunFam" id="3.30.70.270:FF:000001">
    <property type="entry name" value="Diguanylate cyclase domain protein"/>
    <property type="match status" value="1"/>
</dbReference>
<dbReference type="GO" id="GO:1902201">
    <property type="term" value="P:negative regulation of bacterial-type flagellum-dependent cell motility"/>
    <property type="evidence" value="ECO:0007669"/>
    <property type="project" value="TreeGrafter"/>
</dbReference>
<dbReference type="Pfam" id="PF00990">
    <property type="entry name" value="GGDEF"/>
    <property type="match status" value="1"/>
</dbReference>
<dbReference type="SMART" id="SM00267">
    <property type="entry name" value="GGDEF"/>
    <property type="match status" value="1"/>
</dbReference>
<keyword evidence="8" id="KW-1185">Reference proteome</keyword>
<comment type="catalytic activity">
    <reaction evidence="3">
        <text>2 GTP = 3',3'-c-di-GMP + 2 diphosphate</text>
        <dbReference type="Rhea" id="RHEA:24898"/>
        <dbReference type="ChEBI" id="CHEBI:33019"/>
        <dbReference type="ChEBI" id="CHEBI:37565"/>
        <dbReference type="ChEBI" id="CHEBI:58805"/>
        <dbReference type="EC" id="2.7.7.65"/>
    </reaction>
</comment>
<feature type="domain" description="GGDEF" evidence="6">
    <location>
        <begin position="151"/>
        <end position="291"/>
    </location>
</feature>
<dbReference type="InterPro" id="IPR050469">
    <property type="entry name" value="Diguanylate_Cyclase"/>
</dbReference>
<dbReference type="CDD" id="cd01949">
    <property type="entry name" value="GGDEF"/>
    <property type="match status" value="1"/>
</dbReference>
<dbReference type="NCBIfam" id="TIGR00254">
    <property type="entry name" value="GGDEF"/>
    <property type="match status" value="1"/>
</dbReference>
<evidence type="ECO:0000259" key="6">
    <source>
        <dbReference type="PROSITE" id="PS50887"/>
    </source>
</evidence>